<dbReference type="AlphaFoldDB" id="A0A6A3CIZ7"/>
<dbReference type="PANTHER" id="PTHR13018:SF98">
    <property type="entry name" value="TO DEHYDRATION PROTEIN, PUTATIVE, EXPRESSED-RELATED"/>
    <property type="match status" value="1"/>
</dbReference>
<dbReference type="InterPro" id="IPR045122">
    <property type="entry name" value="Csc1-like"/>
</dbReference>
<dbReference type="GO" id="GO:0005886">
    <property type="term" value="C:plasma membrane"/>
    <property type="evidence" value="ECO:0007669"/>
    <property type="project" value="TreeGrafter"/>
</dbReference>
<evidence type="ECO:0000313" key="3">
    <source>
        <dbReference type="Proteomes" id="UP000436088"/>
    </source>
</evidence>
<dbReference type="InterPro" id="IPR027815">
    <property type="entry name" value="CSC1/OSCA1-like_cyt"/>
</dbReference>
<comment type="caution">
    <text evidence="2">The sequence shown here is derived from an EMBL/GenBank/DDBJ whole genome shotgun (WGS) entry which is preliminary data.</text>
</comment>
<gene>
    <name evidence="2" type="ORF">F3Y22_tig00005459pilonHSYRG00061</name>
</gene>
<dbReference type="EMBL" id="VEPZ02000307">
    <property type="protein sequence ID" value="KAE8727431.1"/>
    <property type="molecule type" value="Genomic_DNA"/>
</dbReference>
<accession>A0A6A3CIZ7</accession>
<dbReference type="Proteomes" id="UP000436088">
    <property type="component" value="Unassembled WGS sequence"/>
</dbReference>
<organism evidence="2 3">
    <name type="scientific">Hibiscus syriacus</name>
    <name type="common">Rose of Sharon</name>
    <dbReference type="NCBI Taxonomy" id="106335"/>
    <lineage>
        <taxon>Eukaryota</taxon>
        <taxon>Viridiplantae</taxon>
        <taxon>Streptophyta</taxon>
        <taxon>Embryophyta</taxon>
        <taxon>Tracheophyta</taxon>
        <taxon>Spermatophyta</taxon>
        <taxon>Magnoliopsida</taxon>
        <taxon>eudicotyledons</taxon>
        <taxon>Gunneridae</taxon>
        <taxon>Pentapetalae</taxon>
        <taxon>rosids</taxon>
        <taxon>malvids</taxon>
        <taxon>Malvales</taxon>
        <taxon>Malvaceae</taxon>
        <taxon>Malvoideae</taxon>
        <taxon>Hibiscus</taxon>
    </lineage>
</organism>
<sequence>MLFLLSKPLDSPSSPMFPYTDIYLCHQPVYDAKKFAKLMRKRDRLQHWLDYNQMKLERHPEKRPTKKMAVERQKVVEDTKSILPVAFVSFKSRWGAAVCVQTQQIRNPTLWLTNWAPEPAMFIGEIWPYHSSR</sequence>
<dbReference type="Pfam" id="PF14703">
    <property type="entry name" value="PHM7_cyt"/>
    <property type="match status" value="1"/>
</dbReference>
<protein>
    <recommendedName>
        <fullName evidence="1">CSC1/OSCA1-like cytosolic domain-containing protein</fullName>
    </recommendedName>
</protein>
<evidence type="ECO:0000259" key="1">
    <source>
        <dbReference type="Pfam" id="PF14703"/>
    </source>
</evidence>
<name>A0A6A3CIZ7_HIBSY</name>
<dbReference type="GO" id="GO:0005227">
    <property type="term" value="F:calcium-activated cation channel activity"/>
    <property type="evidence" value="ECO:0007669"/>
    <property type="project" value="InterPro"/>
</dbReference>
<reference evidence="2" key="1">
    <citation type="submission" date="2019-09" db="EMBL/GenBank/DDBJ databases">
        <title>Draft genome information of white flower Hibiscus syriacus.</title>
        <authorList>
            <person name="Kim Y.-M."/>
        </authorList>
    </citation>
    <scope>NUCLEOTIDE SEQUENCE [LARGE SCALE GENOMIC DNA]</scope>
    <source>
        <strain evidence="2">YM2019G1</strain>
    </source>
</reference>
<proteinExistence type="predicted"/>
<feature type="domain" description="CSC1/OSCA1-like cytosolic" evidence="1">
    <location>
        <begin position="65"/>
        <end position="119"/>
    </location>
</feature>
<dbReference type="PANTHER" id="PTHR13018">
    <property type="entry name" value="PROBABLE MEMBRANE PROTEIN DUF221-RELATED"/>
    <property type="match status" value="1"/>
</dbReference>
<evidence type="ECO:0000313" key="2">
    <source>
        <dbReference type="EMBL" id="KAE8727431.1"/>
    </source>
</evidence>
<keyword evidence="3" id="KW-1185">Reference proteome</keyword>